<dbReference type="HAMAP" id="MF_01161">
    <property type="entry name" value="tRNA_Ile_lys_synt"/>
    <property type="match status" value="1"/>
</dbReference>
<comment type="similarity">
    <text evidence="8">Belongs to the tRNA(Ile)-lysidine synthase family.</text>
</comment>
<keyword evidence="5 8" id="KW-0547">Nucleotide-binding</keyword>
<dbReference type="RefSeq" id="WP_158323841.1">
    <property type="nucleotide sequence ID" value="NZ_BORB01000018.1"/>
</dbReference>
<gene>
    <name evidence="8 10" type="primary">tilS</name>
    <name evidence="10" type="ORF">J8TS2_23450</name>
</gene>
<comment type="caution">
    <text evidence="10">The sequence shown here is derived from an EMBL/GenBank/DDBJ whole genome shotgun (WGS) entry which is preliminary data.</text>
</comment>
<dbReference type="SMART" id="SM00977">
    <property type="entry name" value="TilS_C"/>
    <property type="match status" value="1"/>
</dbReference>
<dbReference type="Proteomes" id="UP000679950">
    <property type="component" value="Unassembled WGS sequence"/>
</dbReference>
<protein>
    <recommendedName>
        <fullName evidence="8">tRNA(Ile)-lysidine synthase</fullName>
        <ecNumber evidence="8">6.3.4.19</ecNumber>
    </recommendedName>
    <alternativeName>
        <fullName evidence="8">tRNA(Ile)-2-lysyl-cytidine synthase</fullName>
    </alternativeName>
    <alternativeName>
        <fullName evidence="8">tRNA(Ile)-lysidine synthetase</fullName>
    </alternativeName>
</protein>
<dbReference type="Gene3D" id="3.30.465.60">
    <property type="match status" value="1"/>
</dbReference>
<comment type="subcellular location">
    <subcellularLocation>
        <location evidence="1 8">Cytoplasm</location>
    </subcellularLocation>
</comment>
<comment type="catalytic activity">
    <reaction evidence="7 8">
        <text>cytidine(34) in tRNA(Ile2) + L-lysine + ATP = lysidine(34) in tRNA(Ile2) + AMP + diphosphate + H(+)</text>
        <dbReference type="Rhea" id="RHEA:43744"/>
        <dbReference type="Rhea" id="RHEA-COMP:10625"/>
        <dbReference type="Rhea" id="RHEA-COMP:10670"/>
        <dbReference type="ChEBI" id="CHEBI:15378"/>
        <dbReference type="ChEBI" id="CHEBI:30616"/>
        <dbReference type="ChEBI" id="CHEBI:32551"/>
        <dbReference type="ChEBI" id="CHEBI:33019"/>
        <dbReference type="ChEBI" id="CHEBI:82748"/>
        <dbReference type="ChEBI" id="CHEBI:83665"/>
        <dbReference type="ChEBI" id="CHEBI:456215"/>
        <dbReference type="EC" id="6.3.4.19"/>
    </reaction>
</comment>
<evidence type="ECO:0000256" key="6">
    <source>
        <dbReference type="ARBA" id="ARBA00022840"/>
    </source>
</evidence>
<dbReference type="InterPro" id="IPR014729">
    <property type="entry name" value="Rossmann-like_a/b/a_fold"/>
</dbReference>
<dbReference type="SUPFAM" id="SSF52402">
    <property type="entry name" value="Adenine nucleotide alpha hydrolases-like"/>
    <property type="match status" value="1"/>
</dbReference>
<accession>A0ABQ4KJ90</accession>
<reference evidence="10 11" key="1">
    <citation type="submission" date="2021-03" db="EMBL/GenBank/DDBJ databases">
        <title>Antimicrobial resistance genes in bacteria isolated from Japanese honey, and their potential for conferring macrolide and lincosamide resistance in the American foulbrood pathogen Paenibacillus larvae.</title>
        <authorList>
            <person name="Okamoto M."/>
            <person name="Kumagai M."/>
            <person name="Kanamori H."/>
            <person name="Takamatsu D."/>
        </authorList>
    </citation>
    <scope>NUCLEOTIDE SEQUENCE [LARGE SCALE GENOMIC DNA]</scope>
    <source>
        <strain evidence="10 11">J8TS2</strain>
    </source>
</reference>
<evidence type="ECO:0000256" key="1">
    <source>
        <dbReference type="ARBA" id="ARBA00004496"/>
    </source>
</evidence>
<proteinExistence type="inferred from homology"/>
<dbReference type="EMBL" id="BORB01000018">
    <property type="protein sequence ID" value="GIN58026.1"/>
    <property type="molecule type" value="Genomic_DNA"/>
</dbReference>
<evidence type="ECO:0000259" key="9">
    <source>
        <dbReference type="SMART" id="SM00977"/>
    </source>
</evidence>
<comment type="function">
    <text evidence="8">Ligates lysine onto the cytidine present at position 34 of the AUA codon-specific tRNA(Ile) that contains the anticodon CAU, in an ATP-dependent manner. Cytidine is converted to lysidine, thus changing the amino acid specificity of the tRNA from methionine to isoleucine.</text>
</comment>
<keyword evidence="11" id="KW-1185">Reference proteome</keyword>
<dbReference type="InterPro" id="IPR015262">
    <property type="entry name" value="tRNA_Ile_lys_synt_subst-bd"/>
</dbReference>
<evidence type="ECO:0000256" key="3">
    <source>
        <dbReference type="ARBA" id="ARBA00022598"/>
    </source>
</evidence>
<dbReference type="InterPro" id="IPR012795">
    <property type="entry name" value="tRNA_Ile_lys_synt_N"/>
</dbReference>
<dbReference type="CDD" id="cd01992">
    <property type="entry name" value="TilS_N"/>
    <property type="match status" value="1"/>
</dbReference>
<keyword evidence="2 8" id="KW-0963">Cytoplasm</keyword>
<dbReference type="InterPro" id="IPR012094">
    <property type="entry name" value="tRNA_Ile_lys_synt"/>
</dbReference>
<dbReference type="PANTHER" id="PTHR43033">
    <property type="entry name" value="TRNA(ILE)-LYSIDINE SYNTHASE-RELATED"/>
    <property type="match status" value="1"/>
</dbReference>
<dbReference type="Pfam" id="PF01171">
    <property type="entry name" value="ATP_bind_3"/>
    <property type="match status" value="1"/>
</dbReference>
<dbReference type="InterPro" id="IPR012796">
    <property type="entry name" value="Lysidine-tRNA-synth_C"/>
</dbReference>
<name>A0ABQ4KJ90_9BACI</name>
<dbReference type="SUPFAM" id="SSF82829">
    <property type="entry name" value="MesJ substrate recognition domain-like"/>
    <property type="match status" value="1"/>
</dbReference>
<dbReference type="InterPro" id="IPR011063">
    <property type="entry name" value="TilS/TtcA_N"/>
</dbReference>
<evidence type="ECO:0000256" key="7">
    <source>
        <dbReference type="ARBA" id="ARBA00048539"/>
    </source>
</evidence>
<feature type="binding site" evidence="8">
    <location>
        <begin position="29"/>
        <end position="34"/>
    </location>
    <ligand>
        <name>ATP</name>
        <dbReference type="ChEBI" id="CHEBI:30616"/>
    </ligand>
</feature>
<evidence type="ECO:0000313" key="11">
    <source>
        <dbReference type="Proteomes" id="UP000679950"/>
    </source>
</evidence>
<dbReference type="NCBIfam" id="TIGR02432">
    <property type="entry name" value="lysidine_TilS_N"/>
    <property type="match status" value="1"/>
</dbReference>
<comment type="domain">
    <text evidence="8">The N-terminal region contains the highly conserved SGGXDS motif, predicted to be a P-loop motif involved in ATP binding.</text>
</comment>
<evidence type="ECO:0000256" key="2">
    <source>
        <dbReference type="ARBA" id="ARBA00022490"/>
    </source>
</evidence>
<dbReference type="NCBIfam" id="TIGR02433">
    <property type="entry name" value="lysidine_TilS_C"/>
    <property type="match status" value="1"/>
</dbReference>
<dbReference type="Gene3D" id="3.40.50.620">
    <property type="entry name" value="HUPs"/>
    <property type="match status" value="1"/>
</dbReference>
<keyword evidence="4 8" id="KW-0819">tRNA processing</keyword>
<keyword evidence="3 8" id="KW-0436">Ligase</keyword>
<feature type="domain" description="Lysidine-tRNA(Ile) synthetase C-terminal" evidence="9">
    <location>
        <begin position="388"/>
        <end position="462"/>
    </location>
</feature>
<dbReference type="SUPFAM" id="SSF56037">
    <property type="entry name" value="PheT/TilS domain"/>
    <property type="match status" value="1"/>
</dbReference>
<organism evidence="10 11">
    <name type="scientific">Lederbergia ruris</name>
    <dbReference type="NCBI Taxonomy" id="217495"/>
    <lineage>
        <taxon>Bacteria</taxon>
        <taxon>Bacillati</taxon>
        <taxon>Bacillota</taxon>
        <taxon>Bacilli</taxon>
        <taxon>Bacillales</taxon>
        <taxon>Bacillaceae</taxon>
        <taxon>Lederbergia</taxon>
    </lineage>
</organism>
<evidence type="ECO:0000256" key="5">
    <source>
        <dbReference type="ARBA" id="ARBA00022741"/>
    </source>
</evidence>
<evidence type="ECO:0000256" key="8">
    <source>
        <dbReference type="HAMAP-Rule" id="MF_01161"/>
    </source>
</evidence>
<dbReference type="Pfam" id="PF09179">
    <property type="entry name" value="TilS"/>
    <property type="match status" value="1"/>
</dbReference>
<sequence length="474" mass="55364">MLQFEKKTEAFIKKHKLVEKGDYLVAAVSGGPDSLAMIDFFITRKEKYEIQLAVAHVDHMLRGEESKQDLLFVKRYCEEKSIPFHSTAIDIPRKMELDKTGLQETARTYRYQFLMKVMEEINANKLMVAHHGDDQMETILMRLTRGATGQARAGIRIRRSFGNGEIIRPLLAVSKQEVEEYCHHYQLEPRLDPSNKKRDYTRNRFRLDVLPILKEENEQALEHFQRFHDDLTEDEDYLQSEAKVLFNKICQVNDNQEIYLDIPSFLVEPLPLQRRVIHLILNYLYQYKTLDILAVHTDLIQQLLRSENPSGRLDFPRGLKVIRSYSSCRFVFNEGRELHSPYYYELYEGNKVVLPNGGSLELRQTKDLLIKEDANSFLLDGQEIQTPLIIRTRKPGDRISLKGMEGSKKIKDIFIDQKVPLEERKIWPIVVDHTGKILWIPGLKKSSFEGISQNSHNYVLLYDQTQTIYGGRMK</sequence>
<dbReference type="Pfam" id="PF11734">
    <property type="entry name" value="TilS_C"/>
    <property type="match status" value="1"/>
</dbReference>
<dbReference type="EC" id="6.3.4.19" evidence="8"/>
<dbReference type="PANTHER" id="PTHR43033:SF1">
    <property type="entry name" value="TRNA(ILE)-LYSIDINE SYNTHASE-RELATED"/>
    <property type="match status" value="1"/>
</dbReference>
<evidence type="ECO:0000256" key="4">
    <source>
        <dbReference type="ARBA" id="ARBA00022694"/>
    </source>
</evidence>
<evidence type="ECO:0000313" key="10">
    <source>
        <dbReference type="EMBL" id="GIN58026.1"/>
    </source>
</evidence>
<keyword evidence="6 8" id="KW-0067">ATP-binding</keyword>